<evidence type="ECO:0000256" key="1">
    <source>
        <dbReference type="SAM" id="SignalP"/>
    </source>
</evidence>
<accession>A0AAU7D976</accession>
<dbReference type="KEGG" id="epl:P4G45_03840"/>
<keyword evidence="1" id="KW-0732">Signal</keyword>
<evidence type="ECO:0008006" key="4">
    <source>
        <dbReference type="Google" id="ProtNLM"/>
    </source>
</evidence>
<feature type="chain" id="PRO_5043288580" description="Transporter" evidence="1">
    <location>
        <begin position="29"/>
        <end position="287"/>
    </location>
</feature>
<organism evidence="3">
    <name type="scientific">Edaphobacter paludis</name>
    <dbReference type="NCBI Taxonomy" id="3035702"/>
    <lineage>
        <taxon>Bacteria</taxon>
        <taxon>Pseudomonadati</taxon>
        <taxon>Acidobacteriota</taxon>
        <taxon>Terriglobia</taxon>
        <taxon>Terriglobales</taxon>
        <taxon>Acidobacteriaceae</taxon>
        <taxon>Edaphobacter</taxon>
    </lineage>
</organism>
<dbReference type="EMBL" id="CP121194">
    <property type="protein sequence ID" value="XBH10866.1"/>
    <property type="molecule type" value="Genomic_DNA"/>
</dbReference>
<reference evidence="3" key="1">
    <citation type="submission" date="2023-03" db="EMBL/GenBank/DDBJ databases">
        <title>Edaphobacter sp.</title>
        <authorList>
            <person name="Huber K.J."/>
            <person name="Papendorf J."/>
            <person name="Pilke C."/>
            <person name="Bunk B."/>
            <person name="Sproeer C."/>
            <person name="Pester M."/>
        </authorList>
    </citation>
    <scope>NUCLEOTIDE SEQUENCE</scope>
    <source>
        <strain evidence="2">DSM 109919</strain>
        <strain evidence="3">DSM 109920</strain>
    </source>
</reference>
<proteinExistence type="predicted"/>
<evidence type="ECO:0000313" key="2">
    <source>
        <dbReference type="EMBL" id="XBH10866.1"/>
    </source>
</evidence>
<evidence type="ECO:0000313" key="3">
    <source>
        <dbReference type="EMBL" id="XBH14294.1"/>
    </source>
</evidence>
<dbReference type="EMBL" id="CP121195">
    <property type="protein sequence ID" value="XBH14294.1"/>
    <property type="molecule type" value="Genomic_DNA"/>
</dbReference>
<sequence>MRQGQCSALWVKTFVVIVVCLALQTAHAQDNYEIQVYGAETVPAKNTMVELHSNFTVDGSKAVPGSRYAADGTFPTNHAEHETVEITQGVTNWSEVGFYIFTSASGATGYQWVGDHIRPRVRVPDSWKWPVGASLSMEVGYQRARFSPDTWTLEIRPIVDKQIGRWYFAFNPAMDRSFQGPGTSQGLTFSPNVKVSYDFTKKITGGLEYYAAYGDLAGFDSLHDQQQQIFPAIDLNLSPKWEVNFGVGIGPTASTDHWIVKGIIGRRFTFGHRDREAGKTTETKPKQ</sequence>
<gene>
    <name evidence="2" type="ORF">P4G45_03840</name>
    <name evidence="3" type="ORF">P8936_03805</name>
</gene>
<protein>
    <recommendedName>
        <fullName evidence="4">Transporter</fullName>
    </recommendedName>
</protein>
<accession>A0AAU7D080</accession>
<feature type="signal peptide" evidence="1">
    <location>
        <begin position="1"/>
        <end position="28"/>
    </location>
</feature>
<dbReference type="AlphaFoldDB" id="A0AAU7D976"/>
<dbReference type="RefSeq" id="WP_348268355.1">
    <property type="nucleotide sequence ID" value="NZ_CP121194.1"/>
</dbReference>
<name>A0AAU7D976_9BACT</name>